<gene>
    <name evidence="1" type="ORF">G113_08465</name>
</gene>
<reference evidence="1 2" key="1">
    <citation type="journal article" date="2013" name="Genome Announc.">
        <title>Draft Genome Sequence of Aeromonas molluscorum Strain 848TT, Isolated from Bivalve Molluscs.</title>
        <authorList>
            <person name="Spataro N."/>
            <person name="Farfan M."/>
            <person name="Albarral V."/>
            <person name="Sanglas A."/>
            <person name="Loren J.G."/>
            <person name="Fuste M.C."/>
            <person name="Bosch E."/>
        </authorList>
    </citation>
    <scope>NUCLEOTIDE SEQUENCE [LARGE SCALE GENOMIC DNA]</scope>
    <source>
        <strain evidence="1 2">848</strain>
    </source>
</reference>
<name>R1HAV3_9GAMM</name>
<dbReference type="InterPro" id="IPR029470">
    <property type="entry name" value="PDDEXK_4"/>
</dbReference>
<accession>R1HAV3</accession>
<comment type="caution">
    <text evidence="1">The sequence shown here is derived from an EMBL/GenBank/DDBJ whole genome shotgun (WGS) entry which is preliminary data.</text>
</comment>
<evidence type="ECO:0000313" key="1">
    <source>
        <dbReference type="EMBL" id="EOD55539.1"/>
    </source>
</evidence>
<dbReference type="OrthoDB" id="6770443at2"/>
<keyword evidence="2" id="KW-1185">Reference proteome</keyword>
<dbReference type="PATRIC" id="fig|1268236.3.peg.1674"/>
<evidence type="ECO:0000313" key="2">
    <source>
        <dbReference type="Proteomes" id="UP000013526"/>
    </source>
</evidence>
<proteinExistence type="predicted"/>
<dbReference type="RefSeq" id="WP_005898706.1">
    <property type="nucleotide sequence ID" value="NZ_AQGQ01000041.1"/>
</dbReference>
<dbReference type="AlphaFoldDB" id="R1HAV3"/>
<organism evidence="1 2">
    <name type="scientific">Aeromonas molluscorum 848</name>
    <dbReference type="NCBI Taxonomy" id="1268236"/>
    <lineage>
        <taxon>Bacteria</taxon>
        <taxon>Pseudomonadati</taxon>
        <taxon>Pseudomonadota</taxon>
        <taxon>Gammaproteobacteria</taxon>
        <taxon>Aeromonadales</taxon>
        <taxon>Aeromonadaceae</taxon>
        <taxon>Aeromonas</taxon>
    </lineage>
</organism>
<dbReference type="Pfam" id="PF14281">
    <property type="entry name" value="PDDEXK_4"/>
    <property type="match status" value="1"/>
</dbReference>
<protein>
    <recommendedName>
        <fullName evidence="3">PD-(D/E)XK nuclease superfamily protein</fullName>
    </recommendedName>
</protein>
<sequence length="359" mass="41498">MKLELLRSLLDELSMVPTPVKREPNLFSIGARGHYENPISDLLAFFLCPNADHNLDSLVLETLLECLPEGAQLSASLINDPQREVTTHTNSRLDLLLESEEWVMALENKIWHHQNNPFSDYEAFLAKHYRDKRKLLLVLSPSGKSPIGWYGVAYHDFLNRLSPKLGQAFVTTPFNKWLILLREFLLHLESLMAVSDIPTPTTNFVLSHLNEIQQIQDMKNSVVRDLQTQCVRYLEQHFSEQELNVSTKINTWYGYPALRFGFKHWVSDSDVVLFLDGREGHRFAVNYYACDLKGDIQHQAAYEALYQVECSEQWQERANTVACFKLLLNDITPEAMFVEVARHLAMLDIFESKIRSKWA</sequence>
<dbReference type="EMBL" id="AQGQ01000041">
    <property type="protein sequence ID" value="EOD55539.1"/>
    <property type="molecule type" value="Genomic_DNA"/>
</dbReference>
<evidence type="ECO:0008006" key="3">
    <source>
        <dbReference type="Google" id="ProtNLM"/>
    </source>
</evidence>
<dbReference type="Proteomes" id="UP000013526">
    <property type="component" value="Unassembled WGS sequence"/>
</dbReference>